<keyword evidence="4" id="KW-1133">Transmembrane helix</keyword>
<reference evidence="7 8" key="1">
    <citation type="submission" date="2018-08" db="EMBL/GenBank/DDBJ databases">
        <title>Erythrobacter zhengii sp.nov., a bacterium isolated from deep-sea sediment.</title>
        <authorList>
            <person name="Fang C."/>
            <person name="Wu Y.-H."/>
            <person name="Sun C."/>
            <person name="Wang H."/>
            <person name="Cheng H."/>
            <person name="Meng F.-X."/>
            <person name="Wang C.-S."/>
            <person name="Xu X.-W."/>
        </authorList>
    </citation>
    <scope>NUCLEOTIDE SEQUENCE [LARGE SCALE GENOMIC DNA]</scope>
    <source>
        <strain evidence="7 8">CCTCC AB 2015396</strain>
    </source>
</reference>
<dbReference type="GO" id="GO:0016020">
    <property type="term" value="C:membrane"/>
    <property type="evidence" value="ECO:0007669"/>
    <property type="project" value="InterPro"/>
</dbReference>
<dbReference type="NCBIfam" id="TIGR01730">
    <property type="entry name" value="RND_mfp"/>
    <property type="match status" value="1"/>
</dbReference>
<dbReference type="InterPro" id="IPR006143">
    <property type="entry name" value="RND_pump_MFP"/>
</dbReference>
<keyword evidence="3" id="KW-0175">Coiled coil</keyword>
<comment type="similarity">
    <text evidence="2">Belongs to the membrane fusion protein (MFP) (TC 8.A.1) family.</text>
</comment>
<dbReference type="Pfam" id="PF25917">
    <property type="entry name" value="BSH_RND"/>
    <property type="match status" value="1"/>
</dbReference>
<evidence type="ECO:0000256" key="2">
    <source>
        <dbReference type="ARBA" id="ARBA00009477"/>
    </source>
</evidence>
<gene>
    <name evidence="7" type="ORF">D2V17_04050</name>
</gene>
<evidence type="ECO:0000256" key="1">
    <source>
        <dbReference type="ARBA" id="ARBA00004196"/>
    </source>
</evidence>
<evidence type="ECO:0000259" key="6">
    <source>
        <dbReference type="Pfam" id="PF25954"/>
    </source>
</evidence>
<dbReference type="InterPro" id="IPR058625">
    <property type="entry name" value="MdtA-like_BSH"/>
</dbReference>
<dbReference type="PANTHER" id="PTHR32347:SF14">
    <property type="entry name" value="EFFLUX SYSTEM COMPONENT YKNX-RELATED"/>
    <property type="match status" value="1"/>
</dbReference>
<dbReference type="PANTHER" id="PTHR32347">
    <property type="entry name" value="EFFLUX SYSTEM COMPONENT YKNX-RELATED"/>
    <property type="match status" value="1"/>
</dbReference>
<evidence type="ECO:0000259" key="5">
    <source>
        <dbReference type="Pfam" id="PF25917"/>
    </source>
</evidence>
<evidence type="ECO:0000313" key="8">
    <source>
        <dbReference type="Proteomes" id="UP000265366"/>
    </source>
</evidence>
<accession>A0A3A1PAG2</accession>
<comment type="caution">
    <text evidence="7">The sequence shown here is derived from an EMBL/GenBank/DDBJ whole genome shotgun (WGS) entry which is preliminary data.</text>
</comment>
<dbReference type="InterPro" id="IPR050465">
    <property type="entry name" value="UPF0194_transport"/>
</dbReference>
<dbReference type="EMBL" id="QXFM01000032">
    <property type="protein sequence ID" value="RIV90692.1"/>
    <property type="molecule type" value="Genomic_DNA"/>
</dbReference>
<dbReference type="AlphaFoldDB" id="A0A3A1PAG2"/>
<sequence length="428" mass="45438">MSDQTIDEFLGTESKPKWYKRKLVWAIAALIVAGIVAALVFGGGDKQPPYVTEAVTSRSLDLVVTATGNLRPTNQVEVGSEVSGRIDRVLVDVNDQVRQGQVLAYINTDVIDDQITQARAQLAAARAAVEQSRATLAVDQAQLERLREVYRLSNGRVPSKVEMEQAEGALQRSRAGLTSAQANVVSAQASLSSAQTQRDRAVIRSPVSGVVLVRQVEPGQTVAASFNTPTLFILAEDLSVMQLRVKVDEADVGQVVAGQNATFTVDAYPGRQFPAQVERIDLASGNISTSSQTTQTQTNAVVEYEARLTVANPEGLLRPGMTATANIATESTARQLAVPNGALRFKPPEEKETGGIELGGQVGGLAREEARATIGAGSKQTVYVLEADGTLRPIPVTTGLSDGRFTVVTSNELTEGMKVVTALKAAGE</sequence>
<keyword evidence="8" id="KW-1185">Reference proteome</keyword>
<evidence type="ECO:0000256" key="4">
    <source>
        <dbReference type="SAM" id="Phobius"/>
    </source>
</evidence>
<proteinExistence type="inferred from homology"/>
<dbReference type="InterPro" id="IPR058792">
    <property type="entry name" value="Beta-barrel_RND_2"/>
</dbReference>
<comment type="subcellular location">
    <subcellularLocation>
        <location evidence="1">Cell envelope</location>
    </subcellularLocation>
</comment>
<feature type="transmembrane region" description="Helical" evidence="4">
    <location>
        <begin position="23"/>
        <end position="42"/>
    </location>
</feature>
<dbReference type="Gene3D" id="2.40.420.20">
    <property type="match status" value="1"/>
</dbReference>
<dbReference type="RefSeq" id="WP_119591853.1">
    <property type="nucleotide sequence ID" value="NZ_QXFM01000032.1"/>
</dbReference>
<evidence type="ECO:0000313" key="7">
    <source>
        <dbReference type="EMBL" id="RIV90692.1"/>
    </source>
</evidence>
<dbReference type="Pfam" id="PF25954">
    <property type="entry name" value="Beta-barrel_RND_2"/>
    <property type="match status" value="1"/>
</dbReference>
<dbReference type="GO" id="GO:0030313">
    <property type="term" value="C:cell envelope"/>
    <property type="evidence" value="ECO:0007669"/>
    <property type="project" value="UniProtKB-SubCell"/>
</dbReference>
<dbReference type="Gene3D" id="2.40.50.100">
    <property type="match status" value="1"/>
</dbReference>
<dbReference type="SUPFAM" id="SSF111369">
    <property type="entry name" value="HlyD-like secretion proteins"/>
    <property type="match status" value="1"/>
</dbReference>
<feature type="domain" description="CusB-like beta-barrel" evidence="6">
    <location>
        <begin position="244"/>
        <end position="330"/>
    </location>
</feature>
<dbReference type="Proteomes" id="UP000265366">
    <property type="component" value="Unassembled WGS sequence"/>
</dbReference>
<dbReference type="Gene3D" id="2.40.30.170">
    <property type="match status" value="1"/>
</dbReference>
<evidence type="ECO:0000256" key="3">
    <source>
        <dbReference type="ARBA" id="ARBA00023054"/>
    </source>
</evidence>
<organism evidence="7 8">
    <name type="scientific">Aurantiacibacter xanthus</name>
    <dbReference type="NCBI Taxonomy" id="1784712"/>
    <lineage>
        <taxon>Bacteria</taxon>
        <taxon>Pseudomonadati</taxon>
        <taxon>Pseudomonadota</taxon>
        <taxon>Alphaproteobacteria</taxon>
        <taxon>Sphingomonadales</taxon>
        <taxon>Erythrobacteraceae</taxon>
        <taxon>Aurantiacibacter</taxon>
    </lineage>
</organism>
<dbReference type="Gene3D" id="1.10.287.470">
    <property type="entry name" value="Helix hairpin bin"/>
    <property type="match status" value="1"/>
</dbReference>
<keyword evidence="4" id="KW-0472">Membrane</keyword>
<dbReference type="OrthoDB" id="9791520at2"/>
<protein>
    <submittedName>
        <fullName evidence="7">Efflux RND transporter periplasmic adaptor subunit</fullName>
    </submittedName>
</protein>
<feature type="domain" description="Multidrug resistance protein MdtA-like barrel-sandwich hybrid" evidence="5">
    <location>
        <begin position="74"/>
        <end position="231"/>
    </location>
</feature>
<name>A0A3A1PAG2_9SPHN</name>
<keyword evidence="4" id="KW-0812">Transmembrane</keyword>
<dbReference type="GO" id="GO:0022857">
    <property type="term" value="F:transmembrane transporter activity"/>
    <property type="evidence" value="ECO:0007669"/>
    <property type="project" value="InterPro"/>
</dbReference>